<dbReference type="InterPro" id="IPR044974">
    <property type="entry name" value="Disease_R_plants"/>
</dbReference>
<dbReference type="Pfam" id="PF00931">
    <property type="entry name" value="NB-ARC"/>
    <property type="match status" value="1"/>
</dbReference>
<accession>A0ABM3GXL8</accession>
<keyword evidence="2" id="KW-0611">Plant defense</keyword>
<dbReference type="RefSeq" id="XP_048129081.1">
    <property type="nucleotide sequence ID" value="XM_048273124.1"/>
</dbReference>
<dbReference type="Gene3D" id="3.80.10.10">
    <property type="entry name" value="Ribonuclease Inhibitor"/>
    <property type="match status" value="1"/>
</dbReference>
<gene>
    <name evidence="7" type="primary">LOC115747044</name>
</gene>
<evidence type="ECO:0000256" key="2">
    <source>
        <dbReference type="ARBA" id="ARBA00022821"/>
    </source>
</evidence>
<reference evidence="6" key="1">
    <citation type="submission" date="2025-05" db="UniProtKB">
        <authorList>
            <consortium name="RefSeq"/>
        </authorList>
    </citation>
    <scope>NUCLEOTIDE SEQUENCE [LARGE SCALE GENOMIC DNA]</scope>
</reference>
<reference evidence="7" key="2">
    <citation type="submission" date="2025-08" db="UniProtKB">
        <authorList>
            <consortium name="RefSeq"/>
        </authorList>
    </citation>
    <scope>IDENTIFICATION</scope>
    <source>
        <tissue evidence="7">Leaf</tissue>
    </source>
</reference>
<feature type="domain" description="Disease resistance protein winged helix" evidence="4">
    <location>
        <begin position="425"/>
        <end position="504"/>
    </location>
</feature>
<dbReference type="InterPro" id="IPR058922">
    <property type="entry name" value="WHD_DRP"/>
</dbReference>
<dbReference type="GeneID" id="115747044"/>
<evidence type="ECO:0000259" key="5">
    <source>
        <dbReference type="Pfam" id="PF23598"/>
    </source>
</evidence>
<organism evidence="6 7">
    <name type="scientific">Rhodamnia argentea</name>
    <dbReference type="NCBI Taxonomy" id="178133"/>
    <lineage>
        <taxon>Eukaryota</taxon>
        <taxon>Viridiplantae</taxon>
        <taxon>Streptophyta</taxon>
        <taxon>Embryophyta</taxon>
        <taxon>Tracheophyta</taxon>
        <taxon>Spermatophyta</taxon>
        <taxon>Magnoliopsida</taxon>
        <taxon>eudicotyledons</taxon>
        <taxon>Gunneridae</taxon>
        <taxon>Pentapetalae</taxon>
        <taxon>rosids</taxon>
        <taxon>malvids</taxon>
        <taxon>Myrtales</taxon>
        <taxon>Myrtaceae</taxon>
        <taxon>Myrtoideae</taxon>
        <taxon>Myrteae</taxon>
        <taxon>Australasian group</taxon>
        <taxon>Rhodamnia</taxon>
    </lineage>
</organism>
<dbReference type="SUPFAM" id="SSF52540">
    <property type="entry name" value="P-loop containing nucleoside triphosphate hydrolases"/>
    <property type="match status" value="1"/>
</dbReference>
<protein>
    <submittedName>
        <fullName evidence="7">Disease resistance RPP13-like protein 2</fullName>
    </submittedName>
</protein>
<evidence type="ECO:0000256" key="1">
    <source>
        <dbReference type="ARBA" id="ARBA00022737"/>
    </source>
</evidence>
<dbReference type="InterPro" id="IPR032675">
    <property type="entry name" value="LRR_dom_sf"/>
</dbReference>
<dbReference type="PANTHER" id="PTHR23155">
    <property type="entry name" value="DISEASE RESISTANCE PROTEIN RP"/>
    <property type="match status" value="1"/>
</dbReference>
<dbReference type="Pfam" id="PF23559">
    <property type="entry name" value="WHD_DRP"/>
    <property type="match status" value="1"/>
</dbReference>
<evidence type="ECO:0000259" key="3">
    <source>
        <dbReference type="Pfam" id="PF00931"/>
    </source>
</evidence>
<dbReference type="InterPro" id="IPR002182">
    <property type="entry name" value="NB-ARC"/>
</dbReference>
<feature type="domain" description="NB-ARC" evidence="3">
    <location>
        <begin position="177"/>
        <end position="344"/>
    </location>
</feature>
<evidence type="ECO:0000313" key="6">
    <source>
        <dbReference type="Proteomes" id="UP000827889"/>
    </source>
</evidence>
<dbReference type="PANTHER" id="PTHR23155:SF955">
    <property type="entry name" value="AAA+ ATPASE DOMAIN-CONTAINING PROTEIN"/>
    <property type="match status" value="1"/>
</dbReference>
<dbReference type="Gene3D" id="3.40.50.300">
    <property type="entry name" value="P-loop containing nucleotide triphosphate hydrolases"/>
    <property type="match status" value="1"/>
</dbReference>
<dbReference type="InterPro" id="IPR036388">
    <property type="entry name" value="WH-like_DNA-bd_sf"/>
</dbReference>
<evidence type="ECO:0000313" key="7">
    <source>
        <dbReference type="RefSeq" id="XP_048129081.1"/>
    </source>
</evidence>
<name>A0ABM3GXL8_9MYRT</name>
<proteinExistence type="predicted"/>
<keyword evidence="1" id="KW-0677">Repeat</keyword>
<dbReference type="Pfam" id="PF23598">
    <property type="entry name" value="LRR_14"/>
    <property type="match status" value="1"/>
</dbReference>
<keyword evidence="6" id="KW-1185">Reference proteome</keyword>
<dbReference type="Proteomes" id="UP000827889">
    <property type="component" value="Chromosome 1"/>
</dbReference>
<dbReference type="InterPro" id="IPR027417">
    <property type="entry name" value="P-loop_NTPase"/>
</dbReference>
<feature type="domain" description="Disease resistance R13L4/SHOC-2-like LRR" evidence="5">
    <location>
        <begin position="599"/>
        <end position="900"/>
    </location>
</feature>
<dbReference type="SUPFAM" id="SSF52058">
    <property type="entry name" value="L domain-like"/>
    <property type="match status" value="1"/>
</dbReference>
<sequence>MEDGLSVSPTPHTTAMAAEVAISLVIRNSLHVLSEGKILSSGLRNQINMALDELQNKFITLELPESGTDESGLLDLARGAVDLADRFLLEASQHLKSHKGRLAKIRALAHFMTLWIRVRATKRTASDFITRVKELSEHPSLMQVLSRNGSSRNAHHGKVRWNGKVESDIVGREHEERRLLDQLIVKDGNQDALRLRVISVVGEEAIGKTALVRSVYSSLKIDHSFHCRVWVHVPERFTLEDLLVKILKQTPQKELKDIEHKGEEELKEILHKSLMKLRYLIVFDNLRRAEDMDELMILLADARSGSRVIVTTRVPQIPSRIDPWASPLELHKLGANQSERLLSEWGSVAEDPERQDPELKARILNKCSGSPPKILLLGGLVAASGDSSPVNVDQHTDNSTLRDIVCLSYRKLPSLLKPCLLYLCLFPKDCEISTRRLFQLWLAEGLVLPLEHTTARGDREQLLGSTAMECFNELVGRNLVHVVRRRKLSGWPTSCRVPSFLHDFLYETATRLRLLQIHSDIHSEESKVVNGCSSWIVKYQDDNYGQKSQQVAETEDNQHSGIQLQHLRSYVSLNTQKRGTRSRDIEELIRQLTAKGDTGLLRVLDLEGVYKPLLPDRLGNVLPNLRYLGLRWTVLDSIPESVVNMSRLETLDLKHTNVRNLPSWIWEVKSLQHLYMNEVCFDESSIPRKPSSTGKHQSNLQTLWGLYIGAAKSPMFDVLSNLTRLEKLGLTCNSQVVEKATKCISNLTRLRSLKLRSRDLFGQPSDLNLSDMTGLESVSHLCLLGGLSRAGLSCLPRNLKILTLSMSGLGNDLTRVLGKLESLEILNLFADSYAGSKLYWPANSFPRLRVLKLWKLEGLENASVEETALRCLEELEIKKCGHLTSFDSLYHIESLKQISLIEVKEELATNIKRGLNQKLFINGKQLVTSSSSSREVFIKEKQLVTSSSSSSAPVMFHRLYAFFFRAFPHLHAPFFSTLIKLIKR</sequence>
<dbReference type="PRINTS" id="PR00364">
    <property type="entry name" value="DISEASERSIST"/>
</dbReference>
<dbReference type="Gene3D" id="1.10.10.10">
    <property type="entry name" value="Winged helix-like DNA-binding domain superfamily/Winged helix DNA-binding domain"/>
    <property type="match status" value="1"/>
</dbReference>
<dbReference type="InterPro" id="IPR055414">
    <property type="entry name" value="LRR_R13L4/SHOC2-like"/>
</dbReference>
<evidence type="ECO:0000259" key="4">
    <source>
        <dbReference type="Pfam" id="PF23559"/>
    </source>
</evidence>